<organism evidence="1 2">
    <name type="scientific">Trifolium medium</name>
    <dbReference type="NCBI Taxonomy" id="97028"/>
    <lineage>
        <taxon>Eukaryota</taxon>
        <taxon>Viridiplantae</taxon>
        <taxon>Streptophyta</taxon>
        <taxon>Embryophyta</taxon>
        <taxon>Tracheophyta</taxon>
        <taxon>Spermatophyta</taxon>
        <taxon>Magnoliopsida</taxon>
        <taxon>eudicotyledons</taxon>
        <taxon>Gunneridae</taxon>
        <taxon>Pentapetalae</taxon>
        <taxon>rosids</taxon>
        <taxon>fabids</taxon>
        <taxon>Fabales</taxon>
        <taxon>Fabaceae</taxon>
        <taxon>Papilionoideae</taxon>
        <taxon>50 kb inversion clade</taxon>
        <taxon>NPAAA clade</taxon>
        <taxon>Hologalegina</taxon>
        <taxon>IRL clade</taxon>
        <taxon>Trifolieae</taxon>
        <taxon>Trifolium</taxon>
    </lineage>
</organism>
<feature type="non-terminal residue" evidence="1">
    <location>
        <position position="24"/>
    </location>
</feature>
<evidence type="ECO:0000313" key="2">
    <source>
        <dbReference type="Proteomes" id="UP000265520"/>
    </source>
</evidence>
<proteinExistence type="predicted"/>
<accession>A0A392RN49</accession>
<protein>
    <submittedName>
        <fullName evidence="1">Uncharacterized protein</fullName>
    </submittedName>
</protein>
<dbReference type="AlphaFoldDB" id="A0A392RN49"/>
<keyword evidence="2" id="KW-1185">Reference proteome</keyword>
<dbReference type="EMBL" id="LXQA010242170">
    <property type="protein sequence ID" value="MCI37220.1"/>
    <property type="molecule type" value="Genomic_DNA"/>
</dbReference>
<evidence type="ECO:0000313" key="1">
    <source>
        <dbReference type="EMBL" id="MCI37220.1"/>
    </source>
</evidence>
<sequence>MLYAPTPLAGDRLFRRPADMVIAL</sequence>
<comment type="caution">
    <text evidence="1">The sequence shown here is derived from an EMBL/GenBank/DDBJ whole genome shotgun (WGS) entry which is preliminary data.</text>
</comment>
<dbReference type="Proteomes" id="UP000265520">
    <property type="component" value="Unassembled WGS sequence"/>
</dbReference>
<name>A0A392RN49_9FABA</name>
<reference evidence="1 2" key="1">
    <citation type="journal article" date="2018" name="Front. Plant Sci.">
        <title>Red Clover (Trifolium pratense) and Zigzag Clover (T. medium) - A Picture of Genomic Similarities and Differences.</title>
        <authorList>
            <person name="Dluhosova J."/>
            <person name="Istvanek J."/>
            <person name="Nedelnik J."/>
            <person name="Repkova J."/>
        </authorList>
    </citation>
    <scope>NUCLEOTIDE SEQUENCE [LARGE SCALE GENOMIC DNA]</scope>
    <source>
        <strain evidence="2">cv. 10/8</strain>
        <tissue evidence="1">Leaf</tissue>
    </source>
</reference>